<dbReference type="Proteomes" id="UP001190700">
    <property type="component" value="Unassembled WGS sequence"/>
</dbReference>
<feature type="transmembrane region" description="Helical" evidence="5">
    <location>
        <begin position="137"/>
        <end position="156"/>
    </location>
</feature>
<dbReference type="PANTHER" id="PTHR11662:SF282">
    <property type="entry name" value="ANION TRANSPORTER 5-RELATED"/>
    <property type="match status" value="1"/>
</dbReference>
<dbReference type="EMBL" id="LGRX02035154">
    <property type="protein sequence ID" value="KAK3236142.1"/>
    <property type="molecule type" value="Genomic_DNA"/>
</dbReference>
<evidence type="ECO:0000256" key="5">
    <source>
        <dbReference type="SAM" id="Phobius"/>
    </source>
</evidence>
<comment type="caution">
    <text evidence="6">The sequence shown here is derived from an EMBL/GenBank/DDBJ whole genome shotgun (WGS) entry which is preliminary data.</text>
</comment>
<dbReference type="Gene3D" id="1.20.1250.20">
    <property type="entry name" value="MFS general substrate transporter like domains"/>
    <property type="match status" value="1"/>
</dbReference>
<dbReference type="AlphaFoldDB" id="A0AAE0BI79"/>
<keyword evidence="4 5" id="KW-0472">Membrane</keyword>
<dbReference type="PANTHER" id="PTHR11662">
    <property type="entry name" value="SOLUTE CARRIER FAMILY 17"/>
    <property type="match status" value="1"/>
</dbReference>
<organism evidence="6 7">
    <name type="scientific">Cymbomonas tetramitiformis</name>
    <dbReference type="NCBI Taxonomy" id="36881"/>
    <lineage>
        <taxon>Eukaryota</taxon>
        <taxon>Viridiplantae</taxon>
        <taxon>Chlorophyta</taxon>
        <taxon>Pyramimonadophyceae</taxon>
        <taxon>Pyramimonadales</taxon>
        <taxon>Pyramimonadaceae</taxon>
        <taxon>Cymbomonas</taxon>
    </lineage>
</organism>
<evidence type="ECO:0000256" key="2">
    <source>
        <dbReference type="ARBA" id="ARBA00022692"/>
    </source>
</evidence>
<dbReference type="SUPFAM" id="SSF103473">
    <property type="entry name" value="MFS general substrate transporter"/>
    <property type="match status" value="1"/>
</dbReference>
<protein>
    <recommendedName>
        <fullName evidence="8">Major facilitator superfamily (MFS) profile domain-containing protein</fullName>
    </recommendedName>
</protein>
<comment type="subcellular location">
    <subcellularLocation>
        <location evidence="1">Membrane</location>
        <topology evidence="1">Multi-pass membrane protein</topology>
    </subcellularLocation>
</comment>
<evidence type="ECO:0000256" key="3">
    <source>
        <dbReference type="ARBA" id="ARBA00022989"/>
    </source>
</evidence>
<dbReference type="InterPro" id="IPR050382">
    <property type="entry name" value="MFS_Na/Anion_cotransporter"/>
</dbReference>
<reference evidence="6 7" key="1">
    <citation type="journal article" date="2015" name="Genome Biol. Evol.">
        <title>Comparative Genomics of a Bacterivorous Green Alga Reveals Evolutionary Causalities and Consequences of Phago-Mixotrophic Mode of Nutrition.</title>
        <authorList>
            <person name="Burns J.A."/>
            <person name="Paasch A."/>
            <person name="Narechania A."/>
            <person name="Kim E."/>
        </authorList>
    </citation>
    <scope>NUCLEOTIDE SEQUENCE [LARGE SCALE GENOMIC DNA]</scope>
    <source>
        <strain evidence="6 7">PLY_AMNH</strain>
    </source>
</reference>
<feature type="transmembrane region" description="Helical" evidence="5">
    <location>
        <begin position="12"/>
        <end position="33"/>
    </location>
</feature>
<accession>A0AAE0BI79</accession>
<sequence>MDMANTKFISLLPFLMMFIFSNLSGVLADRLIGSMGMPVGTARKLLNNSGFCTAALVLFFLPGVTNQSAGIAGVSIVLGSCAIARGGFALNHLDVAPTFAGSVMSLANTAGTIAGIIGVSLTGFLLDASGGESWNAVFGFLAGICLTGACVFGLLASGERLF</sequence>
<dbReference type="GO" id="GO:0016020">
    <property type="term" value="C:membrane"/>
    <property type="evidence" value="ECO:0007669"/>
    <property type="project" value="UniProtKB-SubCell"/>
</dbReference>
<dbReference type="InterPro" id="IPR036259">
    <property type="entry name" value="MFS_trans_sf"/>
</dbReference>
<keyword evidence="3 5" id="KW-1133">Transmembrane helix</keyword>
<evidence type="ECO:0000256" key="1">
    <source>
        <dbReference type="ARBA" id="ARBA00004141"/>
    </source>
</evidence>
<gene>
    <name evidence="6" type="ORF">CYMTET_53690</name>
</gene>
<name>A0AAE0BI79_9CHLO</name>
<proteinExistence type="predicted"/>
<feature type="transmembrane region" description="Helical" evidence="5">
    <location>
        <begin position="70"/>
        <end position="91"/>
    </location>
</feature>
<evidence type="ECO:0008006" key="8">
    <source>
        <dbReference type="Google" id="ProtNLM"/>
    </source>
</evidence>
<keyword evidence="2 5" id="KW-0812">Transmembrane</keyword>
<evidence type="ECO:0000313" key="6">
    <source>
        <dbReference type="EMBL" id="KAK3236142.1"/>
    </source>
</evidence>
<evidence type="ECO:0000256" key="4">
    <source>
        <dbReference type="ARBA" id="ARBA00023136"/>
    </source>
</evidence>
<evidence type="ECO:0000313" key="7">
    <source>
        <dbReference type="Proteomes" id="UP001190700"/>
    </source>
</evidence>
<feature type="transmembrane region" description="Helical" evidence="5">
    <location>
        <begin position="103"/>
        <end position="125"/>
    </location>
</feature>
<feature type="transmembrane region" description="Helical" evidence="5">
    <location>
        <begin position="45"/>
        <end position="64"/>
    </location>
</feature>
<keyword evidence="7" id="KW-1185">Reference proteome</keyword>